<dbReference type="Gene3D" id="3.40.50.300">
    <property type="entry name" value="P-loop containing nucleotide triphosphate hydrolases"/>
    <property type="match status" value="1"/>
</dbReference>
<evidence type="ECO:0000313" key="7">
    <source>
        <dbReference type="EMBL" id="EJW72936.1"/>
    </source>
</evidence>
<gene>
    <name evidence="7" type="ORF">WUBG_16155</name>
</gene>
<protein>
    <recommendedName>
        <fullName evidence="9">Ras family protein</fullName>
    </recommendedName>
</protein>
<evidence type="ECO:0000256" key="5">
    <source>
        <dbReference type="ARBA" id="ARBA00023136"/>
    </source>
</evidence>
<dbReference type="InterPro" id="IPR001806">
    <property type="entry name" value="Small_GTPase"/>
</dbReference>
<keyword evidence="4" id="KW-0342">GTP-binding</keyword>
<evidence type="ECO:0000256" key="3">
    <source>
        <dbReference type="ARBA" id="ARBA00022481"/>
    </source>
</evidence>
<dbReference type="EMBL" id="ADBV01015071">
    <property type="protein sequence ID" value="EJW72936.1"/>
    <property type="molecule type" value="Genomic_DNA"/>
</dbReference>
<comment type="subcellular location">
    <subcellularLocation>
        <location evidence="1">Cell membrane</location>
        <topology evidence="1">Lipid-anchor</topology>
    </subcellularLocation>
</comment>
<keyword evidence="3" id="KW-0488">Methylation</keyword>
<dbReference type="GO" id="GO:0003924">
    <property type="term" value="F:GTPase activity"/>
    <property type="evidence" value="ECO:0007669"/>
    <property type="project" value="InterPro"/>
</dbReference>
<dbReference type="GO" id="GO:0005525">
    <property type="term" value="F:GTP binding"/>
    <property type="evidence" value="ECO:0007669"/>
    <property type="project" value="UniProtKB-KW"/>
</dbReference>
<comment type="caution">
    <text evidence="7">The sequence shown here is derived from an EMBL/GenBank/DDBJ whole genome shotgun (WGS) entry which is preliminary data.</text>
</comment>
<organism evidence="7 8">
    <name type="scientific">Wuchereria bancrofti</name>
    <dbReference type="NCBI Taxonomy" id="6293"/>
    <lineage>
        <taxon>Eukaryota</taxon>
        <taxon>Metazoa</taxon>
        <taxon>Ecdysozoa</taxon>
        <taxon>Nematoda</taxon>
        <taxon>Chromadorea</taxon>
        <taxon>Rhabditida</taxon>
        <taxon>Spirurina</taxon>
        <taxon>Spiruromorpha</taxon>
        <taxon>Filarioidea</taxon>
        <taxon>Onchocercidae</taxon>
        <taxon>Wuchereria</taxon>
    </lineage>
</organism>
<dbReference type="Pfam" id="PF00071">
    <property type="entry name" value="Ras"/>
    <property type="match status" value="1"/>
</dbReference>
<dbReference type="SUPFAM" id="SSF52540">
    <property type="entry name" value="P-loop containing nucleoside triphosphate hydrolases"/>
    <property type="match status" value="1"/>
</dbReference>
<evidence type="ECO:0000256" key="6">
    <source>
        <dbReference type="ARBA" id="ARBA00023288"/>
    </source>
</evidence>
<dbReference type="Proteomes" id="UP000004810">
    <property type="component" value="Unassembled WGS sequence"/>
</dbReference>
<keyword evidence="6" id="KW-0449">Lipoprotein</keyword>
<accession>J9DTG0</accession>
<dbReference type="PANTHER" id="PTHR46149">
    <property type="entry name" value="MIP08469P"/>
    <property type="match status" value="1"/>
</dbReference>
<dbReference type="AlphaFoldDB" id="J9DTG0"/>
<keyword evidence="2" id="KW-1003">Cell membrane</keyword>
<evidence type="ECO:0000313" key="8">
    <source>
        <dbReference type="Proteomes" id="UP000004810"/>
    </source>
</evidence>
<keyword evidence="4" id="KW-0547">Nucleotide-binding</keyword>
<dbReference type="GO" id="GO:0005886">
    <property type="term" value="C:plasma membrane"/>
    <property type="evidence" value="ECO:0007669"/>
    <property type="project" value="UniProtKB-SubCell"/>
</dbReference>
<evidence type="ECO:0000256" key="4">
    <source>
        <dbReference type="ARBA" id="ARBA00023134"/>
    </source>
</evidence>
<evidence type="ECO:0000256" key="1">
    <source>
        <dbReference type="ARBA" id="ARBA00004193"/>
    </source>
</evidence>
<sequence>MEETRFRIVVLGPGKVGKTSIIRRYLHGTFDEKYRETVEDLYSRDFNIQQDTAIAAAATTTNTATATLRQPERTAVHLPYVYVKEREGAECFLEGITSIL</sequence>
<evidence type="ECO:0000256" key="2">
    <source>
        <dbReference type="ARBA" id="ARBA00022475"/>
    </source>
</evidence>
<dbReference type="PRINTS" id="PR00449">
    <property type="entry name" value="RASTRNSFRMNG"/>
</dbReference>
<dbReference type="InterPro" id="IPR052236">
    <property type="entry name" value="Small_GTPase_RasD"/>
</dbReference>
<reference evidence="8" key="1">
    <citation type="submission" date="2012-08" db="EMBL/GenBank/DDBJ databases">
        <title>The Genome Sequence of Wuchereria bancrofti.</title>
        <authorList>
            <person name="Nutman T.B."/>
            <person name="Fink D.L."/>
            <person name="Russ C."/>
            <person name="Young S."/>
            <person name="Zeng Q."/>
            <person name="Koehrsen M."/>
            <person name="Alvarado L."/>
            <person name="Berlin A."/>
            <person name="Chapman S.B."/>
            <person name="Chen Z."/>
            <person name="Freedman E."/>
            <person name="Gellesch M."/>
            <person name="Goldberg J."/>
            <person name="Griggs A."/>
            <person name="Gujja S."/>
            <person name="Heilman E.R."/>
            <person name="Heiman D."/>
            <person name="Hepburn T."/>
            <person name="Howarth C."/>
            <person name="Jen D."/>
            <person name="Larson L."/>
            <person name="Lewis B."/>
            <person name="Mehta T."/>
            <person name="Park D."/>
            <person name="Pearson M."/>
            <person name="Roberts A."/>
            <person name="Saif S."/>
            <person name="Shea T."/>
            <person name="Shenoy N."/>
            <person name="Sisk P."/>
            <person name="Stolte C."/>
            <person name="Sykes S."/>
            <person name="Walk T."/>
            <person name="White J."/>
            <person name="Yandava C."/>
            <person name="Haas B."/>
            <person name="Henn M.R."/>
            <person name="Nusbaum C."/>
            <person name="Birren B."/>
        </authorList>
    </citation>
    <scope>NUCLEOTIDE SEQUENCE [LARGE SCALE GENOMIC DNA]</scope>
    <source>
        <strain evidence="8">NA</strain>
    </source>
</reference>
<dbReference type="PANTHER" id="PTHR46149:SF7">
    <property type="entry name" value="GTP-BINDING PROTEIN DI-RAS2"/>
    <property type="match status" value="1"/>
</dbReference>
<name>J9DTG0_WUCBA</name>
<evidence type="ECO:0008006" key="9">
    <source>
        <dbReference type="Google" id="ProtNLM"/>
    </source>
</evidence>
<dbReference type="InterPro" id="IPR027417">
    <property type="entry name" value="P-loop_NTPase"/>
</dbReference>
<keyword evidence="5" id="KW-0472">Membrane</keyword>
<proteinExistence type="predicted"/>